<dbReference type="InterPro" id="IPR024499">
    <property type="entry name" value="Mbeg1-like"/>
</dbReference>
<reference evidence="1 2" key="1">
    <citation type="submission" date="2016-10" db="EMBL/GenBank/DDBJ databases">
        <authorList>
            <person name="de Groot N.N."/>
        </authorList>
    </citation>
    <scope>NUCLEOTIDE SEQUENCE [LARGE SCALE GENOMIC DNA]</scope>
    <source>
        <strain evidence="1 2">DSM 5522</strain>
    </source>
</reference>
<evidence type="ECO:0000313" key="2">
    <source>
        <dbReference type="Proteomes" id="UP000198838"/>
    </source>
</evidence>
<dbReference type="Proteomes" id="UP000198838">
    <property type="component" value="Unassembled WGS sequence"/>
</dbReference>
<dbReference type="RefSeq" id="WP_092872127.1">
    <property type="nucleotide sequence ID" value="NZ_FOJY01000008.1"/>
</dbReference>
<dbReference type="OrthoDB" id="9769481at2"/>
<keyword evidence="2" id="KW-1185">Reference proteome</keyword>
<gene>
    <name evidence="1" type="ORF">SAMN05216249_108108</name>
</gene>
<accession>A0A1I0Y3I6</accession>
<name>A0A1I0Y3I6_9FIRM</name>
<dbReference type="EMBL" id="FOJY01000008">
    <property type="protein sequence ID" value="SFB07861.1"/>
    <property type="molecule type" value="Genomic_DNA"/>
</dbReference>
<proteinExistence type="predicted"/>
<dbReference type="SUPFAM" id="SSF53474">
    <property type="entry name" value="alpha/beta-Hydrolases"/>
    <property type="match status" value="1"/>
</dbReference>
<evidence type="ECO:0008006" key="3">
    <source>
        <dbReference type="Google" id="ProtNLM"/>
    </source>
</evidence>
<evidence type="ECO:0000313" key="1">
    <source>
        <dbReference type="EMBL" id="SFB07861.1"/>
    </source>
</evidence>
<organism evidence="1 2">
    <name type="scientific">Acetitomaculum ruminis DSM 5522</name>
    <dbReference type="NCBI Taxonomy" id="1120918"/>
    <lineage>
        <taxon>Bacteria</taxon>
        <taxon>Bacillati</taxon>
        <taxon>Bacillota</taxon>
        <taxon>Clostridia</taxon>
        <taxon>Lachnospirales</taxon>
        <taxon>Lachnospiraceae</taxon>
        <taxon>Acetitomaculum</taxon>
    </lineage>
</organism>
<sequence>MGTMSDYIKWRGDLEFWQDGFNIIDNIVLSCLSYIPMDGIFEKTGAEVISIKELNEIYFREFFDEERFGKGSILSNAPDTLKMIADTNRYRHIKVRNYVSILEPDKTLQFAAMEFLLPDGTSYIAFRGTDDTIVGWKEDFMLALEEVEAERQAVEYLNKTGSENNRLIRIGGHSKGGHLAIYATALCDVAIRERIINVYSNDGPGFMKKTVKSNWMKAIRSKIISIIPEDSIVGLLMEPVCPPIVVKSTAISVAQHNPATWCIEGNHLITTEEVSKTAKFVEQKLKENIYKMSNDELNEFVDNLFSIFESTGAITLPDLKKIGLKGLHKMTKTVGSISKKRSNNSN</sequence>
<dbReference type="AlphaFoldDB" id="A0A1I0Y3I6"/>
<dbReference type="InterPro" id="IPR029058">
    <property type="entry name" value="AB_hydrolase_fold"/>
</dbReference>
<dbReference type="STRING" id="1120918.SAMN05216249_108108"/>
<dbReference type="Pfam" id="PF11187">
    <property type="entry name" value="Mbeg1-like"/>
    <property type="match status" value="1"/>
</dbReference>
<protein>
    <recommendedName>
        <fullName evidence="3">DUF2974 domain-containing protein</fullName>
    </recommendedName>
</protein>